<reference evidence="1" key="1">
    <citation type="submission" date="2020-02" db="EMBL/GenBank/DDBJ databases">
        <authorList>
            <person name="Meier V. D."/>
        </authorList>
    </citation>
    <scope>NUCLEOTIDE SEQUENCE</scope>
    <source>
        <strain evidence="1">AVDCRST_MAG23</strain>
    </source>
</reference>
<accession>A0A6J4U4E5</accession>
<dbReference type="AlphaFoldDB" id="A0A6J4U4E5"/>
<name>A0A6J4U4E5_9SPHN</name>
<evidence type="ECO:0000313" key="1">
    <source>
        <dbReference type="EMBL" id="CAA9538872.1"/>
    </source>
</evidence>
<sequence length="183" mass="19014">MLAFCIALALQAVAPPQPNTTSQAATAPQGTILVERDTLVRLMVLNEVSTRQAKAGDRFVLRVDEPVTIGGTTVIPVGTKAWGEVVDAEKSGSIGKAGRIAARLLFIEAWGAQIPISGDTKTKGEKGTTQVGFGVLGLGPLGLLAPGNNARLKAGEIFSAYIETDMLFDPATSMLRPAGEAAK</sequence>
<organism evidence="1">
    <name type="scientific">uncultured Sphingosinicella sp</name>
    <dbReference type="NCBI Taxonomy" id="478748"/>
    <lineage>
        <taxon>Bacteria</taxon>
        <taxon>Pseudomonadati</taxon>
        <taxon>Pseudomonadota</taxon>
        <taxon>Alphaproteobacteria</taxon>
        <taxon>Sphingomonadales</taxon>
        <taxon>Sphingosinicellaceae</taxon>
        <taxon>Sphingosinicella</taxon>
        <taxon>environmental samples</taxon>
    </lineage>
</organism>
<protein>
    <submittedName>
        <fullName evidence="1">Uncharacterized protein</fullName>
    </submittedName>
</protein>
<proteinExistence type="predicted"/>
<gene>
    <name evidence="1" type="ORF">AVDCRST_MAG23-1719</name>
</gene>
<dbReference type="EMBL" id="CADCWD010000061">
    <property type="protein sequence ID" value="CAA9538872.1"/>
    <property type="molecule type" value="Genomic_DNA"/>
</dbReference>